<evidence type="ECO:0000256" key="5">
    <source>
        <dbReference type="ARBA" id="ARBA00023136"/>
    </source>
</evidence>
<protein>
    <submittedName>
        <fullName evidence="9">MmpL domain-containing protein</fullName>
    </submittedName>
</protein>
<dbReference type="PROSITE" id="PS50156">
    <property type="entry name" value="SSD"/>
    <property type="match status" value="1"/>
</dbReference>
<sequence length="726" mass="76303">MRRIAEFVLHHRRLVLVSWLVVVVAGIALTGQTNSRLVIDFSLPGQPGTETANQIDSEFHSGGKTAPYVVTITMPASQVVSGQESAIGQAFAAVQQKVPQTRVVDEANTDDKAFRTKDDRTAYALVFYRFLHDPTAKLPTADIKTALTSAAPAGATVGVTGEDALATGDSGGGGFGVFAEVLIGALGALAVLAFVFASFLALLPLVIAAAAILTTFILLLPLTYLTDVSFIVEFLVALIGLGVAIDYSLILVTRWREERDRGRDNHEAVVVAMETAGHAVMFSGITVAIGLLSLVVLPVPFMRSIGLGGALIPLASVLTTLTLTPAILGGIGPRVDWPKIRHENRAGRAWTRWARAVVKRRFIAAGVALLALALLVVSFLGIKIGLASSESLAKTGAANTAFQDLKNGGVTTGVLTPMEVLVDTSRADSVATALNKVAGVDRAVVATGAGQTAAGHSIVVVIPKAETVNSTSVGPVRKVKTAVAGLPGVVGVAGIGADQIDFLKAVYGNFPLMLTIIALLTFVLLARAFRSILLPIKAVVLNLITLGATLGFMVLFWQDGYGSNAVFGVHATGAVTFWIPLMVFAFLFGLSMDYEVFILSRIREEYDRTGNTDDAVVEGIGRTGRLVTSAALILFLAFLALATGPGTDLKTFASALGFGILLDATIVRSVLVPALVSLFGQWNWWLPDWAARVLRVAPSHPPVALTDAGVAVPEPRDSTSPSHVPE</sequence>
<dbReference type="SUPFAM" id="SSF82866">
    <property type="entry name" value="Multidrug efflux transporter AcrB transmembrane domain"/>
    <property type="match status" value="2"/>
</dbReference>
<evidence type="ECO:0000256" key="3">
    <source>
        <dbReference type="ARBA" id="ARBA00022692"/>
    </source>
</evidence>
<keyword evidence="3 7" id="KW-0812">Transmembrane</keyword>
<dbReference type="InterPro" id="IPR000731">
    <property type="entry name" value="SSD"/>
</dbReference>
<dbReference type="InParanoid" id="E3IXP9"/>
<reference evidence="9 10" key="1">
    <citation type="submission" date="2010-10" db="EMBL/GenBank/DDBJ databases">
        <title>Complete sequence of Frankia sp. EuI1c.</title>
        <authorList>
            <consortium name="US DOE Joint Genome Institute"/>
            <person name="Lucas S."/>
            <person name="Copeland A."/>
            <person name="Lapidus A."/>
            <person name="Cheng J.-F."/>
            <person name="Bruce D."/>
            <person name="Goodwin L."/>
            <person name="Pitluck S."/>
            <person name="Chertkov O."/>
            <person name="Detter J.C."/>
            <person name="Han C."/>
            <person name="Tapia R."/>
            <person name="Land M."/>
            <person name="Hauser L."/>
            <person name="Jeffries C."/>
            <person name="Kyrpides N."/>
            <person name="Ivanova N."/>
            <person name="Mikhailova N."/>
            <person name="Beauchemin N."/>
            <person name="Sen A."/>
            <person name="Sur S.A."/>
            <person name="Gtari M."/>
            <person name="Wall L."/>
            <person name="Tisa L."/>
            <person name="Woyke T."/>
        </authorList>
    </citation>
    <scope>NUCLEOTIDE SEQUENCE [LARGE SCALE GENOMIC DNA]</scope>
    <source>
        <strain evidence="10">DSM 45817 / CECT 9037 / EuI1c</strain>
    </source>
</reference>
<feature type="transmembrane region" description="Helical" evidence="7">
    <location>
        <begin position="577"/>
        <end position="599"/>
    </location>
</feature>
<feature type="transmembrane region" description="Helical" evidence="7">
    <location>
        <begin position="538"/>
        <end position="557"/>
    </location>
</feature>
<dbReference type="PANTHER" id="PTHR33406">
    <property type="entry name" value="MEMBRANE PROTEIN MJ1562-RELATED"/>
    <property type="match status" value="1"/>
</dbReference>
<feature type="transmembrane region" description="Helical" evidence="7">
    <location>
        <begin position="230"/>
        <end position="255"/>
    </location>
</feature>
<dbReference type="PANTHER" id="PTHR33406:SF13">
    <property type="entry name" value="MEMBRANE PROTEIN YDFJ"/>
    <property type="match status" value="1"/>
</dbReference>
<evidence type="ECO:0000256" key="7">
    <source>
        <dbReference type="SAM" id="Phobius"/>
    </source>
</evidence>
<accession>E3IXP9</accession>
<gene>
    <name evidence="9" type="ordered locus">FraEuI1c_2169</name>
</gene>
<evidence type="ECO:0000256" key="4">
    <source>
        <dbReference type="ARBA" id="ARBA00022989"/>
    </source>
</evidence>
<evidence type="ECO:0000313" key="10">
    <source>
        <dbReference type="Proteomes" id="UP000002484"/>
    </source>
</evidence>
<feature type="transmembrane region" description="Helical" evidence="7">
    <location>
        <begin position="202"/>
        <end position="224"/>
    </location>
</feature>
<dbReference type="KEGG" id="fri:FraEuI1c_2169"/>
<evidence type="ECO:0000256" key="1">
    <source>
        <dbReference type="ARBA" id="ARBA00004651"/>
    </source>
</evidence>
<feature type="domain" description="SSD" evidence="8">
    <location>
        <begin position="196"/>
        <end position="330"/>
    </location>
</feature>
<feature type="transmembrane region" description="Helical" evidence="7">
    <location>
        <begin position="362"/>
        <end position="382"/>
    </location>
</feature>
<keyword evidence="10" id="KW-1185">Reference proteome</keyword>
<keyword evidence="4 7" id="KW-1133">Transmembrane helix</keyword>
<feature type="transmembrane region" description="Helical" evidence="7">
    <location>
        <begin position="506"/>
        <end position="526"/>
    </location>
</feature>
<feature type="transmembrane region" description="Helical" evidence="7">
    <location>
        <begin position="626"/>
        <end position="644"/>
    </location>
</feature>
<feature type="transmembrane region" description="Helical" evidence="7">
    <location>
        <begin position="175"/>
        <end position="195"/>
    </location>
</feature>
<feature type="region of interest" description="Disordered" evidence="6">
    <location>
        <begin position="707"/>
        <end position="726"/>
    </location>
</feature>
<evidence type="ECO:0000259" key="8">
    <source>
        <dbReference type="PROSITE" id="PS50156"/>
    </source>
</evidence>
<evidence type="ECO:0000256" key="6">
    <source>
        <dbReference type="SAM" id="MobiDB-lite"/>
    </source>
</evidence>
<dbReference type="OrthoDB" id="7051771at2"/>
<dbReference type="Proteomes" id="UP000002484">
    <property type="component" value="Chromosome"/>
</dbReference>
<evidence type="ECO:0000256" key="2">
    <source>
        <dbReference type="ARBA" id="ARBA00022475"/>
    </source>
</evidence>
<keyword evidence="5 7" id="KW-0472">Membrane</keyword>
<dbReference type="Pfam" id="PF03176">
    <property type="entry name" value="MMPL"/>
    <property type="match status" value="2"/>
</dbReference>
<proteinExistence type="predicted"/>
<dbReference type="InterPro" id="IPR004869">
    <property type="entry name" value="MMPL_dom"/>
</dbReference>
<evidence type="ECO:0000313" key="9">
    <source>
        <dbReference type="EMBL" id="ADP80208.1"/>
    </source>
</evidence>
<comment type="subcellular location">
    <subcellularLocation>
        <location evidence="1">Cell membrane</location>
        <topology evidence="1">Multi-pass membrane protein</topology>
    </subcellularLocation>
</comment>
<dbReference type="eggNOG" id="COG2409">
    <property type="taxonomic scope" value="Bacteria"/>
</dbReference>
<dbReference type="EMBL" id="CP002299">
    <property type="protein sequence ID" value="ADP80208.1"/>
    <property type="molecule type" value="Genomic_DNA"/>
</dbReference>
<dbReference type="Gene3D" id="1.20.1640.10">
    <property type="entry name" value="Multidrug efflux transporter AcrB transmembrane domain"/>
    <property type="match status" value="2"/>
</dbReference>
<dbReference type="HOGENOM" id="CLU_005108_5_2_11"/>
<name>E3IXP9_PSEI1</name>
<organism evidence="9 10">
    <name type="scientific">Pseudofrankia inefficax (strain DSM 45817 / CECT 9037 / DDB 130130 / EuI1c)</name>
    <name type="common">Frankia inefficax</name>
    <dbReference type="NCBI Taxonomy" id="298654"/>
    <lineage>
        <taxon>Bacteria</taxon>
        <taxon>Bacillati</taxon>
        <taxon>Actinomycetota</taxon>
        <taxon>Actinomycetes</taxon>
        <taxon>Frankiales</taxon>
        <taxon>Frankiaceae</taxon>
        <taxon>Pseudofrankia</taxon>
    </lineage>
</organism>
<keyword evidence="2" id="KW-1003">Cell membrane</keyword>
<dbReference type="GO" id="GO:0005886">
    <property type="term" value="C:plasma membrane"/>
    <property type="evidence" value="ECO:0007669"/>
    <property type="project" value="UniProtKB-SubCell"/>
</dbReference>
<dbReference type="AlphaFoldDB" id="E3IXP9"/>
<feature type="transmembrane region" description="Helical" evidence="7">
    <location>
        <begin position="305"/>
        <end position="331"/>
    </location>
</feature>
<dbReference type="InterPro" id="IPR050545">
    <property type="entry name" value="Mycobact_MmpL"/>
</dbReference>
<dbReference type="RefSeq" id="WP_013423327.1">
    <property type="nucleotide sequence ID" value="NC_014666.1"/>
</dbReference>
<feature type="transmembrane region" description="Helical" evidence="7">
    <location>
        <begin position="276"/>
        <end position="299"/>
    </location>
</feature>
<feature type="transmembrane region" description="Helical" evidence="7">
    <location>
        <begin position="656"/>
        <end position="679"/>
    </location>
</feature>